<name>A0A368YP10_9RHOB</name>
<keyword evidence="2" id="KW-1185">Reference proteome</keyword>
<comment type="caution">
    <text evidence="1">The sequence shown here is derived from an EMBL/GenBank/DDBJ whole genome shotgun (WGS) entry which is preliminary data.</text>
</comment>
<dbReference type="Proteomes" id="UP000253345">
    <property type="component" value="Unassembled WGS sequence"/>
</dbReference>
<dbReference type="AlphaFoldDB" id="A0A368YP10"/>
<proteinExistence type="predicted"/>
<organism evidence="1 2">
    <name type="scientific">Paracoccus lutimaris</name>
    <dbReference type="NCBI Taxonomy" id="1490030"/>
    <lineage>
        <taxon>Bacteria</taxon>
        <taxon>Pseudomonadati</taxon>
        <taxon>Pseudomonadota</taxon>
        <taxon>Alphaproteobacteria</taxon>
        <taxon>Rhodobacterales</taxon>
        <taxon>Paracoccaceae</taxon>
        <taxon>Paracoccus</taxon>
    </lineage>
</organism>
<dbReference type="RefSeq" id="WP_147273330.1">
    <property type="nucleotide sequence ID" value="NZ_QPJL01000022.1"/>
</dbReference>
<accession>A0A368YP10</accession>
<dbReference type="OrthoDB" id="7757522at2"/>
<evidence type="ECO:0000313" key="1">
    <source>
        <dbReference type="EMBL" id="RCW79884.1"/>
    </source>
</evidence>
<reference evidence="1 2" key="1">
    <citation type="submission" date="2018-07" db="EMBL/GenBank/DDBJ databases">
        <title>Genomic Encyclopedia of Type Strains, Phase III (KMG-III): the genomes of soil and plant-associated and newly described type strains.</title>
        <authorList>
            <person name="Whitman W."/>
        </authorList>
    </citation>
    <scope>NUCLEOTIDE SEQUENCE [LARGE SCALE GENOMIC DNA]</scope>
    <source>
        <strain evidence="1 2">CECT 8525</strain>
    </source>
</reference>
<gene>
    <name evidence="1" type="ORF">DFP89_1222</name>
</gene>
<protein>
    <submittedName>
        <fullName evidence="1">Uncharacterized protein</fullName>
    </submittedName>
</protein>
<sequence length="462" mass="51663">MFRFLDQFAIILREAPVETGRAANRFSTSQAVGETEPLECHRCQCEKVYDQVMSRVLRVKNMCTSSGNTCTVKNFSAQRRRNKAISADYANIYMKPTGEAKRLKFAGGAALGSTHIGYGMDTAVDALEGWGTTAAPNEPADIVLENGTRIRNDGLPGDLVDWQEIGSWVLTGDGWFDGVTYQDTLVGLRRLIYGNLAIYMDLGAVLHFCQMHEERFHFFRDGKVEEFIECFDHFVNYVKDKYAHEHEVYSGQGTFGSPEGGYLRNGLRGIAANNFERSLTIIDHEQRNILEDFMYRLNQSSIPPAAFSDLGGRGGDARFRKFMNALEKVAGNRYGPGTMFSGIRGLFSATPLPYRIEHVSITMAGVVSISLQSQKQPFMYPFTGGDFSDQNVRTPWFKDVVRHFVRAENEDFTWPEGGTNTSYPVFLKRGGEDLGRVSASRHPQLKPLLYAEIQAVAAAGPR</sequence>
<evidence type="ECO:0000313" key="2">
    <source>
        <dbReference type="Proteomes" id="UP000253345"/>
    </source>
</evidence>
<dbReference type="EMBL" id="QPJL01000022">
    <property type="protein sequence ID" value="RCW79884.1"/>
    <property type="molecule type" value="Genomic_DNA"/>
</dbReference>